<reference evidence="1 2" key="1">
    <citation type="submission" date="2005-09" db="EMBL/GenBank/DDBJ databases">
        <authorList>
            <person name="Mural R.J."/>
            <person name="Li P.W."/>
            <person name="Adams M.D."/>
            <person name="Amanatides P.G."/>
            <person name="Baden-Tillson H."/>
            <person name="Barnstead M."/>
            <person name="Chin S.H."/>
            <person name="Dew I."/>
            <person name="Evans C.A."/>
            <person name="Ferriera S."/>
            <person name="Flanigan M."/>
            <person name="Fosler C."/>
            <person name="Glodek A."/>
            <person name="Gu Z."/>
            <person name="Holt R.A."/>
            <person name="Jennings D."/>
            <person name="Kraft C.L."/>
            <person name="Lu F."/>
            <person name="Nguyen T."/>
            <person name="Nusskern D.R."/>
            <person name="Pfannkoch C.M."/>
            <person name="Sitter C."/>
            <person name="Sutton G.G."/>
            <person name="Venter J.C."/>
            <person name="Wang Z."/>
            <person name="Woodage T."/>
            <person name="Zheng X.H."/>
            <person name="Zhong F."/>
        </authorList>
    </citation>
    <scope>NUCLEOTIDE SEQUENCE [LARGE SCALE GENOMIC DNA]</scope>
    <source>
        <strain>BN</strain>
        <strain evidence="2">Sprague-Dawley</strain>
    </source>
</reference>
<dbReference type="AlphaFoldDB" id="A6KHK9"/>
<accession>A6KHK9</accession>
<name>A6KHK9_RAT</name>
<evidence type="ECO:0000313" key="2">
    <source>
        <dbReference type="Proteomes" id="UP000234681"/>
    </source>
</evidence>
<proteinExistence type="predicted"/>
<sequence>MTHHSHATCQAFPRLLWSGSLSALQRGRSGAGSIQELSFNRAVDTNS</sequence>
<dbReference type="Proteomes" id="UP000234681">
    <property type="component" value="Chromosome 3"/>
</dbReference>
<protein>
    <submittedName>
        <fullName evidence="1">RCG37486</fullName>
    </submittedName>
</protein>
<evidence type="ECO:0000313" key="1">
    <source>
        <dbReference type="EMBL" id="EDL86096.1"/>
    </source>
</evidence>
<dbReference type="EMBL" id="CH474050">
    <property type="protein sequence ID" value="EDL86096.1"/>
    <property type="molecule type" value="Genomic_DNA"/>
</dbReference>
<gene>
    <name evidence="1" type="ORF">rCG_37486</name>
</gene>
<organism evidence="1 2">
    <name type="scientific">Rattus norvegicus</name>
    <name type="common">Rat</name>
    <dbReference type="NCBI Taxonomy" id="10116"/>
    <lineage>
        <taxon>Eukaryota</taxon>
        <taxon>Metazoa</taxon>
        <taxon>Chordata</taxon>
        <taxon>Craniata</taxon>
        <taxon>Vertebrata</taxon>
        <taxon>Euteleostomi</taxon>
        <taxon>Mammalia</taxon>
        <taxon>Eutheria</taxon>
        <taxon>Euarchontoglires</taxon>
        <taxon>Glires</taxon>
        <taxon>Rodentia</taxon>
        <taxon>Myomorpha</taxon>
        <taxon>Muroidea</taxon>
        <taxon>Muridae</taxon>
        <taxon>Murinae</taxon>
        <taxon>Rattus</taxon>
    </lineage>
</organism>